<dbReference type="GeneID" id="111017846"/>
<feature type="compositionally biased region" description="Polar residues" evidence="1">
    <location>
        <begin position="155"/>
        <end position="174"/>
    </location>
</feature>
<dbReference type="KEGG" id="mcha:111017846"/>
<protein>
    <submittedName>
        <fullName evidence="3">Uncharacterized protein LOC111017846</fullName>
    </submittedName>
</protein>
<organism evidence="2 3">
    <name type="scientific">Momordica charantia</name>
    <name type="common">Bitter gourd</name>
    <name type="synonym">Balsam pear</name>
    <dbReference type="NCBI Taxonomy" id="3673"/>
    <lineage>
        <taxon>Eukaryota</taxon>
        <taxon>Viridiplantae</taxon>
        <taxon>Streptophyta</taxon>
        <taxon>Embryophyta</taxon>
        <taxon>Tracheophyta</taxon>
        <taxon>Spermatophyta</taxon>
        <taxon>Magnoliopsida</taxon>
        <taxon>eudicotyledons</taxon>
        <taxon>Gunneridae</taxon>
        <taxon>Pentapetalae</taxon>
        <taxon>rosids</taxon>
        <taxon>fabids</taxon>
        <taxon>Cucurbitales</taxon>
        <taxon>Cucurbitaceae</taxon>
        <taxon>Momordiceae</taxon>
        <taxon>Momordica</taxon>
    </lineage>
</organism>
<feature type="region of interest" description="Disordered" evidence="1">
    <location>
        <begin position="150"/>
        <end position="247"/>
    </location>
</feature>
<feature type="compositionally biased region" description="Basic residues" evidence="1">
    <location>
        <begin position="178"/>
        <end position="189"/>
    </location>
</feature>
<sequence>MVFTFNLAKLSFQNHPVPKPLLASVWRRNASGSGSARDRVIDFGKHKGKMLGALPSSYLKWVSKNLRAREFEEWAILADQVLEDPVYQDRIQWEFAHNVLSGTNARTRATGDGVVSELLEISERFGWYWDWDKAGWRNVNFELLGTSNGGRIPRINNSESESNMKMQTQNIQIQGGSGRRRERRDRLRLKREASKSKSKSKGAMDKTDIRSTPQSLYAPTNNPNITNPFPGRQALLNYATPHSQPSS</sequence>
<name>A0A6J1D6Q9_MOMCH</name>
<evidence type="ECO:0000256" key="1">
    <source>
        <dbReference type="SAM" id="MobiDB-lite"/>
    </source>
</evidence>
<feature type="compositionally biased region" description="Low complexity" evidence="1">
    <location>
        <begin position="219"/>
        <end position="230"/>
    </location>
</feature>
<keyword evidence="2" id="KW-1185">Reference proteome</keyword>
<dbReference type="AlphaFoldDB" id="A0A6J1D6Q9"/>
<proteinExistence type="predicted"/>
<reference evidence="3" key="1">
    <citation type="submission" date="2025-08" db="UniProtKB">
        <authorList>
            <consortium name="RefSeq"/>
        </authorList>
    </citation>
    <scope>IDENTIFICATION</scope>
    <source>
        <strain evidence="3">OHB3-1</strain>
    </source>
</reference>
<dbReference type="OrthoDB" id="1897217at2759"/>
<evidence type="ECO:0000313" key="3">
    <source>
        <dbReference type="RefSeq" id="XP_022149418.1"/>
    </source>
</evidence>
<dbReference type="GO" id="GO:0009536">
    <property type="term" value="C:plastid"/>
    <property type="evidence" value="ECO:0007669"/>
    <property type="project" value="TreeGrafter"/>
</dbReference>
<accession>A0A6J1D6Q9</accession>
<evidence type="ECO:0000313" key="2">
    <source>
        <dbReference type="Proteomes" id="UP000504603"/>
    </source>
</evidence>
<dbReference type="RefSeq" id="XP_022149418.1">
    <property type="nucleotide sequence ID" value="XM_022293726.1"/>
</dbReference>
<dbReference type="PANTHER" id="PTHR38357">
    <property type="entry name" value="EXPRESSED PROTEIN"/>
    <property type="match status" value="1"/>
</dbReference>
<dbReference type="PANTHER" id="PTHR38357:SF1">
    <property type="entry name" value="EXPRESSED PROTEIN"/>
    <property type="match status" value="1"/>
</dbReference>
<gene>
    <name evidence="3" type="primary">LOC111017846</name>
</gene>
<dbReference type="Proteomes" id="UP000504603">
    <property type="component" value="Unplaced"/>
</dbReference>